<comment type="caution">
    <text evidence="6">The sequence shown here is derived from an EMBL/GenBank/DDBJ whole genome shotgun (WGS) entry which is preliminary data.</text>
</comment>
<dbReference type="InterPro" id="IPR016195">
    <property type="entry name" value="Pol/histidinol_Pase-like"/>
</dbReference>
<proteinExistence type="inferred from homology"/>
<evidence type="ECO:0000256" key="3">
    <source>
        <dbReference type="ARBA" id="ARBA00022801"/>
    </source>
</evidence>
<evidence type="ECO:0000256" key="1">
    <source>
        <dbReference type="ARBA" id="ARBA00005750"/>
    </source>
</evidence>
<keyword evidence="4" id="KW-0904">Protein phosphatase</keyword>
<evidence type="ECO:0000313" key="7">
    <source>
        <dbReference type="Proteomes" id="UP000051841"/>
    </source>
</evidence>
<dbReference type="EC" id="3.1.3.48" evidence="2"/>
<keyword evidence="7" id="KW-1185">Reference proteome</keyword>
<dbReference type="PATRIC" id="fig|1410657.5.peg.1846"/>
<evidence type="ECO:0000256" key="4">
    <source>
        <dbReference type="ARBA" id="ARBA00022912"/>
    </source>
</evidence>
<dbReference type="RefSeq" id="WP_051654368.1">
    <property type="nucleotide sequence ID" value="NZ_JNKN01000006.1"/>
</dbReference>
<protein>
    <recommendedName>
        <fullName evidence="2">protein-tyrosine-phosphatase</fullName>
        <ecNumber evidence="2">3.1.3.48</ecNumber>
    </recommendedName>
</protein>
<dbReference type="Gene3D" id="3.20.20.140">
    <property type="entry name" value="Metal-dependent hydrolases"/>
    <property type="match status" value="1"/>
</dbReference>
<sequence length="261" mass="30226">MGYVDIHGHYAWDIDDGISTKNEAEQALALAREQGISDIVATPHFTSGFMSSDIKDIALDRINELKELARQFDINVYSGCELMLNENSTEVVEKDLFLPIENTHYVLCEYNVIKPTDSFMEHFDDYLRAIIKKGYIPIVAHIERYFHSVLDIDYVQYLIDLGCVIQVNTTSILDKQSLHHKNAMTLLDRNMVHVIGTDTHRAQGGRIPNMQECYKYLVKYGYPKAYCQLLMDENAHQILLDKPITHPKYKRHLIKKMLHHK</sequence>
<dbReference type="Pfam" id="PF19567">
    <property type="entry name" value="CpsB_CapC"/>
    <property type="match status" value="1"/>
</dbReference>
<dbReference type="PANTHER" id="PTHR39181:SF1">
    <property type="entry name" value="TYROSINE-PROTEIN PHOSPHATASE YWQE"/>
    <property type="match status" value="1"/>
</dbReference>
<evidence type="ECO:0000256" key="2">
    <source>
        <dbReference type="ARBA" id="ARBA00013064"/>
    </source>
</evidence>
<dbReference type="EMBL" id="JQBL01000006">
    <property type="protein sequence ID" value="KRN50706.1"/>
    <property type="molecule type" value="Genomic_DNA"/>
</dbReference>
<dbReference type="AlphaFoldDB" id="A0A0R2HCL7"/>
<comment type="catalytic activity">
    <reaction evidence="5">
        <text>O-phospho-L-tyrosyl-[protein] + H2O = L-tyrosyl-[protein] + phosphate</text>
        <dbReference type="Rhea" id="RHEA:10684"/>
        <dbReference type="Rhea" id="RHEA-COMP:10136"/>
        <dbReference type="Rhea" id="RHEA-COMP:20101"/>
        <dbReference type="ChEBI" id="CHEBI:15377"/>
        <dbReference type="ChEBI" id="CHEBI:43474"/>
        <dbReference type="ChEBI" id="CHEBI:46858"/>
        <dbReference type="ChEBI" id="CHEBI:61978"/>
        <dbReference type="EC" id="3.1.3.48"/>
    </reaction>
</comment>
<gene>
    <name evidence="6" type="ORF">IV49_GL001791</name>
</gene>
<dbReference type="PIRSF" id="PIRSF016557">
    <property type="entry name" value="Caps_synth_CpsB"/>
    <property type="match status" value="1"/>
</dbReference>
<accession>A0A0R2HCL7</accession>
<dbReference type="GO" id="GO:0030145">
    <property type="term" value="F:manganese ion binding"/>
    <property type="evidence" value="ECO:0007669"/>
    <property type="project" value="InterPro"/>
</dbReference>
<dbReference type="GO" id="GO:0004725">
    <property type="term" value="F:protein tyrosine phosphatase activity"/>
    <property type="evidence" value="ECO:0007669"/>
    <property type="project" value="UniProtKB-EC"/>
</dbReference>
<keyword evidence="3" id="KW-0378">Hydrolase</keyword>
<dbReference type="PANTHER" id="PTHR39181">
    <property type="entry name" value="TYROSINE-PROTEIN PHOSPHATASE YWQE"/>
    <property type="match status" value="1"/>
</dbReference>
<evidence type="ECO:0000313" key="6">
    <source>
        <dbReference type="EMBL" id="KRN50706.1"/>
    </source>
</evidence>
<reference evidence="6 7" key="1">
    <citation type="journal article" date="2015" name="Genome Announc.">
        <title>Expanding the biotechnology potential of lactobacilli through comparative genomics of 213 strains and associated genera.</title>
        <authorList>
            <person name="Sun Z."/>
            <person name="Harris H.M."/>
            <person name="McCann A."/>
            <person name="Guo C."/>
            <person name="Argimon S."/>
            <person name="Zhang W."/>
            <person name="Yang X."/>
            <person name="Jeffery I.B."/>
            <person name="Cooney J.C."/>
            <person name="Kagawa T.F."/>
            <person name="Liu W."/>
            <person name="Song Y."/>
            <person name="Salvetti E."/>
            <person name="Wrobel A."/>
            <person name="Rasinkangas P."/>
            <person name="Parkhill J."/>
            <person name="Rea M.C."/>
            <person name="O'Sullivan O."/>
            <person name="Ritari J."/>
            <person name="Douillard F.P."/>
            <person name="Paul Ross R."/>
            <person name="Yang R."/>
            <person name="Briner A.E."/>
            <person name="Felis G.E."/>
            <person name="de Vos W.M."/>
            <person name="Barrangou R."/>
            <person name="Klaenhammer T.R."/>
            <person name="Caufield P.W."/>
            <person name="Cui Y."/>
            <person name="Zhang H."/>
            <person name="O'Toole P.W."/>
        </authorList>
    </citation>
    <scope>NUCLEOTIDE SEQUENCE [LARGE SCALE GENOMIC DNA]</scope>
    <source>
        <strain evidence="6 7">DSM 20405</strain>
    </source>
</reference>
<evidence type="ECO:0000256" key="5">
    <source>
        <dbReference type="ARBA" id="ARBA00051722"/>
    </source>
</evidence>
<dbReference type="SUPFAM" id="SSF89550">
    <property type="entry name" value="PHP domain-like"/>
    <property type="match status" value="1"/>
</dbReference>
<dbReference type="Proteomes" id="UP000051841">
    <property type="component" value="Unassembled WGS sequence"/>
</dbReference>
<name>A0A0R2HCL7_9FIRM</name>
<comment type="similarity">
    <text evidence="1">Belongs to the metallo-dependent hydrolases superfamily. CpsB/CapC family.</text>
</comment>
<dbReference type="InterPro" id="IPR016667">
    <property type="entry name" value="Caps_polysacc_synth_CpsB/CapC"/>
</dbReference>
<organism evidence="6 7">
    <name type="scientific">Kandleria vitulina DSM 20405</name>
    <dbReference type="NCBI Taxonomy" id="1410657"/>
    <lineage>
        <taxon>Bacteria</taxon>
        <taxon>Bacillati</taxon>
        <taxon>Bacillota</taxon>
        <taxon>Erysipelotrichia</taxon>
        <taxon>Erysipelotrichales</taxon>
        <taxon>Coprobacillaceae</taxon>
        <taxon>Kandleria</taxon>
    </lineage>
</organism>